<reference evidence="7" key="3">
    <citation type="submission" date="2025-09" db="UniProtKB">
        <authorList>
            <consortium name="Ensembl"/>
        </authorList>
    </citation>
    <scope>IDENTIFICATION</scope>
    <source>
        <strain evidence="7">Hd-rR</strain>
    </source>
</reference>
<evidence type="ECO:0000256" key="3">
    <source>
        <dbReference type="ARBA" id="ARBA00037432"/>
    </source>
</evidence>
<reference evidence="7 8" key="1">
    <citation type="journal article" date="2007" name="Nature">
        <title>The medaka draft genome and insights into vertebrate genome evolution.</title>
        <authorList>
            <person name="Kasahara M."/>
            <person name="Naruse K."/>
            <person name="Sasaki S."/>
            <person name="Nakatani Y."/>
            <person name="Qu W."/>
            <person name="Ahsan B."/>
            <person name="Yamada T."/>
            <person name="Nagayasu Y."/>
            <person name="Doi K."/>
            <person name="Kasai Y."/>
            <person name="Jindo T."/>
            <person name="Kobayashi D."/>
            <person name="Shimada A."/>
            <person name="Toyoda A."/>
            <person name="Kuroki Y."/>
            <person name="Fujiyama A."/>
            <person name="Sasaki T."/>
            <person name="Shimizu A."/>
            <person name="Asakawa S."/>
            <person name="Shimizu N."/>
            <person name="Hashimoto S."/>
            <person name="Yang J."/>
            <person name="Lee Y."/>
            <person name="Matsushima K."/>
            <person name="Sugano S."/>
            <person name="Sakaizumi M."/>
            <person name="Narita T."/>
            <person name="Ohishi K."/>
            <person name="Haga S."/>
            <person name="Ohta F."/>
            <person name="Nomoto H."/>
            <person name="Nogata K."/>
            <person name="Morishita T."/>
            <person name="Endo T."/>
            <person name="Shin-I T."/>
            <person name="Takeda H."/>
            <person name="Morishita S."/>
            <person name="Kohara Y."/>
        </authorList>
    </citation>
    <scope>NUCLEOTIDE SEQUENCE [LARGE SCALE GENOMIC DNA]</scope>
    <source>
        <strain evidence="7 8">Hd-rR</strain>
    </source>
</reference>
<name>A0A3B3IJF9_ORYLA</name>
<evidence type="ECO:0000256" key="1">
    <source>
        <dbReference type="ARBA" id="ARBA00022443"/>
    </source>
</evidence>
<sequence length="193" mass="21973">VEYLAMYTYESSEQGDLSFQQGDIVMVTRKEGDWWTGTVGGKTGVFPSNYVKPRDSAMEVRALFFLQWSGLDQKLTVFPFLSSVSGTCRQDRKSREEVGDHCFMCFRALGFSLTSRCVLTLCLSAAVCQVIGMYDYVAQNDDELAFLKGQVITVLNKEDCDWWKGELNGREGLFPSNYLPVWHATLQYRFCLL</sequence>
<feature type="domain" description="SH3" evidence="6">
    <location>
        <begin position="1"/>
        <end position="56"/>
    </location>
</feature>
<evidence type="ECO:0000256" key="4">
    <source>
        <dbReference type="ARBA" id="ARBA00040640"/>
    </source>
</evidence>
<protein>
    <recommendedName>
        <fullName evidence="4">Osteoclast-stimulating factor 1</fullName>
    </recommendedName>
</protein>
<dbReference type="SUPFAM" id="SSF50044">
    <property type="entry name" value="SH3-domain"/>
    <property type="match status" value="2"/>
</dbReference>
<accession>A0A3B3IJF9</accession>
<dbReference type="FunFam" id="2.30.30.40:FF:000072">
    <property type="entry name" value="Unconventional Myosin IB"/>
    <property type="match status" value="1"/>
</dbReference>
<dbReference type="Gene3D" id="2.30.30.40">
    <property type="entry name" value="SH3 Domains"/>
    <property type="match status" value="2"/>
</dbReference>
<dbReference type="Pfam" id="PF00018">
    <property type="entry name" value="SH3_1"/>
    <property type="match status" value="1"/>
</dbReference>
<keyword evidence="2" id="KW-0040">ANK repeat</keyword>
<dbReference type="GO" id="GO:0098978">
    <property type="term" value="C:glutamatergic synapse"/>
    <property type="evidence" value="ECO:0000318"/>
    <property type="project" value="GO_Central"/>
</dbReference>
<dbReference type="PRINTS" id="PR00452">
    <property type="entry name" value="SH3DOMAIN"/>
</dbReference>
<dbReference type="GO" id="GO:0005737">
    <property type="term" value="C:cytoplasm"/>
    <property type="evidence" value="ECO:0000318"/>
    <property type="project" value="GO_Central"/>
</dbReference>
<evidence type="ECO:0000313" key="8">
    <source>
        <dbReference type="Proteomes" id="UP000001038"/>
    </source>
</evidence>
<proteinExistence type="predicted"/>
<evidence type="ECO:0000256" key="5">
    <source>
        <dbReference type="PROSITE-ProRule" id="PRU00192"/>
    </source>
</evidence>
<dbReference type="Pfam" id="PF07653">
    <property type="entry name" value="SH3_2"/>
    <property type="match status" value="1"/>
</dbReference>
<evidence type="ECO:0000259" key="6">
    <source>
        <dbReference type="PROSITE" id="PS50002"/>
    </source>
</evidence>
<dbReference type="PANTHER" id="PTHR46026:SF1">
    <property type="entry name" value="RHO-TYPE GUANINE NUCLEOTIDE EXCHANGE FACTOR, ISOFORM F"/>
    <property type="match status" value="1"/>
</dbReference>
<keyword evidence="8" id="KW-1185">Reference proteome</keyword>
<dbReference type="SMART" id="SM00326">
    <property type="entry name" value="SH3"/>
    <property type="match status" value="2"/>
</dbReference>
<dbReference type="InterPro" id="IPR036028">
    <property type="entry name" value="SH3-like_dom_sf"/>
</dbReference>
<keyword evidence="1 5" id="KW-0728">SH3 domain</keyword>
<organism evidence="7 8">
    <name type="scientific">Oryzias latipes</name>
    <name type="common">Japanese rice fish</name>
    <name type="synonym">Japanese killifish</name>
    <dbReference type="NCBI Taxonomy" id="8090"/>
    <lineage>
        <taxon>Eukaryota</taxon>
        <taxon>Metazoa</taxon>
        <taxon>Chordata</taxon>
        <taxon>Craniata</taxon>
        <taxon>Vertebrata</taxon>
        <taxon>Euteleostomi</taxon>
        <taxon>Actinopterygii</taxon>
        <taxon>Neopterygii</taxon>
        <taxon>Teleostei</taxon>
        <taxon>Neoteleostei</taxon>
        <taxon>Acanthomorphata</taxon>
        <taxon>Ovalentaria</taxon>
        <taxon>Atherinomorphae</taxon>
        <taxon>Beloniformes</taxon>
        <taxon>Adrianichthyidae</taxon>
        <taxon>Oryziinae</taxon>
        <taxon>Oryzias</taxon>
    </lineage>
</organism>
<dbReference type="GeneTree" id="ENSGT00940000157065"/>
<reference evidence="7" key="2">
    <citation type="submission" date="2025-08" db="UniProtKB">
        <authorList>
            <consortium name="Ensembl"/>
        </authorList>
    </citation>
    <scope>IDENTIFICATION</scope>
    <source>
        <strain evidence="7">Hd-rR</strain>
    </source>
</reference>
<dbReference type="InParanoid" id="A0A3B3IJF9"/>
<dbReference type="InterPro" id="IPR001452">
    <property type="entry name" value="SH3_domain"/>
</dbReference>
<dbReference type="PROSITE" id="PS50002">
    <property type="entry name" value="SH3"/>
    <property type="match status" value="2"/>
</dbReference>
<dbReference type="CDD" id="cd11840">
    <property type="entry name" value="SH3_Intersectin_5"/>
    <property type="match status" value="1"/>
</dbReference>
<dbReference type="Bgee" id="ENSORLG00000023954">
    <property type="expression patterns" value="Expressed in testis and 15 other cell types or tissues"/>
</dbReference>
<dbReference type="Ensembl" id="ENSORLT00000029133.1">
    <property type="protein sequence ID" value="ENSORLP00000043979.1"/>
    <property type="gene ID" value="ENSORLG00000023954.1"/>
</dbReference>
<comment type="function">
    <text evidence="3">Induces bone resorption, acting probably through a signaling cascade which results in the secretion of factor(s) enhancing osteoclast formation and activity.</text>
</comment>
<dbReference type="GO" id="GO:0098793">
    <property type="term" value="C:presynapse"/>
    <property type="evidence" value="ECO:0000318"/>
    <property type="project" value="GO_Central"/>
</dbReference>
<dbReference type="PANTHER" id="PTHR46026">
    <property type="entry name" value="RHO-TYPE GUANINE NUCLEOTIDE EXCHANGE FACTOR, ISOFORM F"/>
    <property type="match status" value="1"/>
</dbReference>
<dbReference type="STRING" id="8090.ENSORLP00000043979"/>
<feature type="domain" description="SH3" evidence="6">
    <location>
        <begin position="125"/>
        <end position="184"/>
    </location>
</feature>
<dbReference type="PRINTS" id="PR00499">
    <property type="entry name" value="P67PHOX"/>
</dbReference>
<evidence type="ECO:0000256" key="2">
    <source>
        <dbReference type="ARBA" id="ARBA00023043"/>
    </source>
</evidence>
<dbReference type="AlphaFoldDB" id="A0A3B3IJF9"/>
<dbReference type="Proteomes" id="UP000001038">
    <property type="component" value="Chromosome 15"/>
</dbReference>
<evidence type="ECO:0000313" key="7">
    <source>
        <dbReference type="Ensembl" id="ENSORLP00000043979.1"/>
    </source>
</evidence>